<name>A0ACB8DWC2_DERSI</name>
<sequence length="113" mass="12734">MRAEAVLLRQLQTGSIPSPGRMHRMYSKTYPTDKCEVCRRETAHHAHILWDYIKHPEEARSRTIPPRIEAAAKSYDQDQQLWAVQQALGALERQGPSEPATASGYPRPATATP</sequence>
<proteinExistence type="predicted"/>
<reference evidence="1" key="1">
    <citation type="submission" date="2020-05" db="EMBL/GenBank/DDBJ databases">
        <title>Large-scale comparative analyses of tick genomes elucidate their genetic diversity and vector capacities.</title>
        <authorList>
            <person name="Jia N."/>
            <person name="Wang J."/>
            <person name="Shi W."/>
            <person name="Du L."/>
            <person name="Sun Y."/>
            <person name="Zhan W."/>
            <person name="Jiang J."/>
            <person name="Wang Q."/>
            <person name="Zhang B."/>
            <person name="Ji P."/>
            <person name="Sakyi L.B."/>
            <person name="Cui X."/>
            <person name="Yuan T."/>
            <person name="Jiang B."/>
            <person name="Yang W."/>
            <person name="Lam T.T.-Y."/>
            <person name="Chang Q."/>
            <person name="Ding S."/>
            <person name="Wang X."/>
            <person name="Zhu J."/>
            <person name="Ruan X."/>
            <person name="Zhao L."/>
            <person name="Wei J."/>
            <person name="Que T."/>
            <person name="Du C."/>
            <person name="Cheng J."/>
            <person name="Dai P."/>
            <person name="Han X."/>
            <person name="Huang E."/>
            <person name="Gao Y."/>
            <person name="Liu J."/>
            <person name="Shao H."/>
            <person name="Ye R."/>
            <person name="Li L."/>
            <person name="Wei W."/>
            <person name="Wang X."/>
            <person name="Wang C."/>
            <person name="Yang T."/>
            <person name="Huo Q."/>
            <person name="Li W."/>
            <person name="Guo W."/>
            <person name="Chen H."/>
            <person name="Zhou L."/>
            <person name="Ni X."/>
            <person name="Tian J."/>
            <person name="Zhou Y."/>
            <person name="Sheng Y."/>
            <person name="Liu T."/>
            <person name="Pan Y."/>
            <person name="Xia L."/>
            <person name="Li J."/>
            <person name="Zhao F."/>
            <person name="Cao W."/>
        </authorList>
    </citation>
    <scope>NUCLEOTIDE SEQUENCE</scope>
    <source>
        <strain evidence="1">Dsil-2018</strain>
    </source>
</reference>
<evidence type="ECO:0000313" key="1">
    <source>
        <dbReference type="EMBL" id="KAH7978583.1"/>
    </source>
</evidence>
<protein>
    <submittedName>
        <fullName evidence="1">Uncharacterized protein</fullName>
    </submittedName>
</protein>
<dbReference type="Proteomes" id="UP000821865">
    <property type="component" value="Chromosome 1"/>
</dbReference>
<evidence type="ECO:0000313" key="2">
    <source>
        <dbReference type="Proteomes" id="UP000821865"/>
    </source>
</evidence>
<dbReference type="EMBL" id="CM023470">
    <property type="protein sequence ID" value="KAH7978583.1"/>
    <property type="molecule type" value="Genomic_DNA"/>
</dbReference>
<gene>
    <name evidence="1" type="ORF">HPB49_005948</name>
</gene>
<accession>A0ACB8DWC2</accession>
<comment type="caution">
    <text evidence="1">The sequence shown here is derived from an EMBL/GenBank/DDBJ whole genome shotgun (WGS) entry which is preliminary data.</text>
</comment>
<keyword evidence="2" id="KW-1185">Reference proteome</keyword>
<organism evidence="1 2">
    <name type="scientific">Dermacentor silvarum</name>
    <name type="common">Tick</name>
    <dbReference type="NCBI Taxonomy" id="543639"/>
    <lineage>
        <taxon>Eukaryota</taxon>
        <taxon>Metazoa</taxon>
        <taxon>Ecdysozoa</taxon>
        <taxon>Arthropoda</taxon>
        <taxon>Chelicerata</taxon>
        <taxon>Arachnida</taxon>
        <taxon>Acari</taxon>
        <taxon>Parasitiformes</taxon>
        <taxon>Ixodida</taxon>
        <taxon>Ixodoidea</taxon>
        <taxon>Ixodidae</taxon>
        <taxon>Rhipicephalinae</taxon>
        <taxon>Dermacentor</taxon>
    </lineage>
</organism>